<dbReference type="Proteomes" id="UP000663844">
    <property type="component" value="Unassembled WGS sequence"/>
</dbReference>
<name>A0A814JJQ9_9BILA</name>
<dbReference type="EMBL" id="CAJNOG010000171">
    <property type="protein sequence ID" value="CAF1036433.1"/>
    <property type="molecule type" value="Genomic_DNA"/>
</dbReference>
<gene>
    <name evidence="1" type="ORF">JYZ213_LOCUS17892</name>
    <name evidence="2" type="ORF">OXD698_LOCUS7385</name>
</gene>
<evidence type="ECO:0000313" key="1">
    <source>
        <dbReference type="EMBL" id="CAF1036433.1"/>
    </source>
</evidence>
<protein>
    <submittedName>
        <fullName evidence="1">Uncharacterized protein</fullName>
    </submittedName>
</protein>
<accession>A0A814JJQ9</accession>
<dbReference type="EMBL" id="CAJOAZ010000338">
    <property type="protein sequence ID" value="CAF3620146.1"/>
    <property type="molecule type" value="Genomic_DNA"/>
</dbReference>
<organism evidence="1 3">
    <name type="scientific">Adineta steineri</name>
    <dbReference type="NCBI Taxonomy" id="433720"/>
    <lineage>
        <taxon>Eukaryota</taxon>
        <taxon>Metazoa</taxon>
        <taxon>Spiralia</taxon>
        <taxon>Gnathifera</taxon>
        <taxon>Rotifera</taxon>
        <taxon>Eurotatoria</taxon>
        <taxon>Bdelloidea</taxon>
        <taxon>Adinetida</taxon>
        <taxon>Adinetidae</taxon>
        <taxon>Adineta</taxon>
    </lineage>
</organism>
<evidence type="ECO:0000313" key="2">
    <source>
        <dbReference type="EMBL" id="CAF3620146.1"/>
    </source>
</evidence>
<sequence length="169" mass="19340">MANNEDLNLTDDQNYCQLLSGVADLQSTACDVNIERQTKETSISLEEHDKSIHDNNNEEENLKIIKQTTDIARLAMILLVRGIQLLAIHASHKSKCFSSFSSAISFLREQEGVYEVPKHLLLQWERNVGLIDLFTSDEGLYCNKRIAQDMFDVCMETFDWLRSLANNNK</sequence>
<evidence type="ECO:0000313" key="3">
    <source>
        <dbReference type="Proteomes" id="UP000663845"/>
    </source>
</evidence>
<reference evidence="1" key="1">
    <citation type="submission" date="2021-02" db="EMBL/GenBank/DDBJ databases">
        <authorList>
            <person name="Nowell W R."/>
        </authorList>
    </citation>
    <scope>NUCLEOTIDE SEQUENCE</scope>
</reference>
<proteinExistence type="predicted"/>
<comment type="caution">
    <text evidence="1">The sequence shown here is derived from an EMBL/GenBank/DDBJ whole genome shotgun (WGS) entry which is preliminary data.</text>
</comment>
<dbReference type="AlphaFoldDB" id="A0A814JJQ9"/>
<dbReference type="Proteomes" id="UP000663845">
    <property type="component" value="Unassembled WGS sequence"/>
</dbReference>